<dbReference type="Gene3D" id="3.40.50.150">
    <property type="entry name" value="Vaccinia Virus protein VP39"/>
    <property type="match status" value="1"/>
</dbReference>
<evidence type="ECO:0000256" key="1">
    <source>
        <dbReference type="ARBA" id="ARBA00006594"/>
    </source>
</evidence>
<keyword evidence="3 7" id="KW-0808">Transferase</keyword>
<evidence type="ECO:0000256" key="4">
    <source>
        <dbReference type="ARBA" id="ARBA00022691"/>
    </source>
</evidence>
<evidence type="ECO:0000259" key="6">
    <source>
        <dbReference type="Pfam" id="PF01555"/>
    </source>
</evidence>
<comment type="similarity">
    <text evidence="1">Belongs to the N(4)/N(6)-methyltransferase family.</text>
</comment>
<comment type="caution">
    <text evidence="7">The sequence shown here is derived from an EMBL/GenBank/DDBJ whole genome shotgun (WGS) entry which is preliminary data.</text>
</comment>
<name>A0A2N0UNA7_9FIRM</name>
<evidence type="ECO:0000256" key="2">
    <source>
        <dbReference type="ARBA" id="ARBA00022603"/>
    </source>
</evidence>
<dbReference type="InterPro" id="IPR002295">
    <property type="entry name" value="N4/N6-MTase_EcoPI_Mod-like"/>
</dbReference>
<dbReference type="Proteomes" id="UP000233425">
    <property type="component" value="Unassembled WGS sequence"/>
</dbReference>
<dbReference type="PRINTS" id="PR00506">
    <property type="entry name" value="D21N6MTFRASE"/>
</dbReference>
<dbReference type="Pfam" id="PF01555">
    <property type="entry name" value="N6_N4_Mtase"/>
    <property type="match status" value="1"/>
</dbReference>
<keyword evidence="8" id="KW-1185">Reference proteome</keyword>
<dbReference type="PIRSF" id="PIRSF015855">
    <property type="entry name" value="TypeIII_Mtase_mKpnI"/>
    <property type="match status" value="1"/>
</dbReference>
<dbReference type="InterPro" id="IPR002941">
    <property type="entry name" value="DNA_methylase_N4/N6"/>
</dbReference>
<keyword evidence="5" id="KW-0680">Restriction system</keyword>
<evidence type="ECO:0000313" key="7">
    <source>
        <dbReference type="EMBL" id="PKD28475.1"/>
    </source>
</evidence>
<evidence type="ECO:0000256" key="3">
    <source>
        <dbReference type="ARBA" id="ARBA00022679"/>
    </source>
</evidence>
<reference evidence="7" key="1">
    <citation type="journal article" date="2018" name="Environ. Microbiol.">
        <title>Sporulation capability and amylosome conservation among diverse human colonic and rumen isolates of the keystone starch-degrader Ruminococcus bromii.</title>
        <authorList>
            <person name="Mukhopadhya I."/>
            <person name="Morais S."/>
            <person name="Laverde-Gomez J."/>
            <person name="Sheridan P.O."/>
            <person name="Walker A.W."/>
            <person name="Kelly W."/>
            <person name="Klieve A.V."/>
            <person name="Ouwerkerk D."/>
            <person name="Duncan S.H."/>
            <person name="Louis P."/>
            <person name="Koropatkin N."/>
            <person name="Cockburn D."/>
            <person name="Kibler R."/>
            <person name="Cooper P.J."/>
            <person name="Sandoval C."/>
            <person name="Crost E."/>
            <person name="Juge N."/>
            <person name="Bayer E.A."/>
            <person name="Flint H.J."/>
        </authorList>
    </citation>
    <scope>NUCLEOTIDE SEQUENCE [LARGE SCALE GENOMIC DNA]</scope>
    <source>
        <strain evidence="7">ATCC 27255</strain>
    </source>
</reference>
<dbReference type="InterPro" id="IPR002052">
    <property type="entry name" value="DNA_methylase_N6_adenine_CS"/>
</dbReference>
<keyword evidence="2 7" id="KW-0489">Methyltransferase</keyword>
<dbReference type="GO" id="GO:0032259">
    <property type="term" value="P:methylation"/>
    <property type="evidence" value="ECO:0007669"/>
    <property type="project" value="UniProtKB-KW"/>
</dbReference>
<dbReference type="AlphaFoldDB" id="A0A2N0UNA7"/>
<accession>A0A2N0UNA7</accession>
<dbReference type="GO" id="GO:0003677">
    <property type="term" value="F:DNA binding"/>
    <property type="evidence" value="ECO:0007669"/>
    <property type="project" value="InterPro"/>
</dbReference>
<dbReference type="GO" id="GO:0008170">
    <property type="term" value="F:N-methyltransferase activity"/>
    <property type="evidence" value="ECO:0007669"/>
    <property type="project" value="InterPro"/>
</dbReference>
<proteinExistence type="inferred from homology"/>
<organism evidence="7 8">
    <name type="scientific">Ruminococcus bromii</name>
    <dbReference type="NCBI Taxonomy" id="40518"/>
    <lineage>
        <taxon>Bacteria</taxon>
        <taxon>Bacillati</taxon>
        <taxon>Bacillota</taxon>
        <taxon>Clostridia</taxon>
        <taxon>Eubacteriales</taxon>
        <taxon>Oscillospiraceae</taxon>
        <taxon>Ruminococcus</taxon>
    </lineage>
</organism>
<sequence>MSTNISKQKREDLLAKIKEIRTFISNAPQDENTGNLLSYLSDLEKDVNGKKYGLVFEEHREEIDEVLDTHTPVLTEEKDLFINNGGQMNFLIEGDNLASLKLLEKTHKGKIDLIYIDPPYNTGNRDFIYDDCYVDSEDGFRHSKWISFMSKRLEIARSLLSEKGVIFAQISDIELSQLRLICDSIFGEENFINVVSVNMKNIAGASGGGEDKKLKKNCEYILIYAKQYATMPLFNGAYVYTELSDLIQTYISEGVSWKYTSVLFDEGDKEYIGSTVDGDGNEIKVFRRKNVIIKSIKQAAKDDDISEKEAYKKYGIKTFQTTNAQSSIRTRVMNYRNENNISDDVISIEYIPKTGKNKGCVYEQFYKGEKCRLFVWLKDTSEIIDGELYKKDLQGTYWDFNGAMKNLTKEGNVEFGNGKKPVDLLKRIVSLYPDKDISVLDFFAGSGSTGHAVISQNIQDEGNRQFILCTNNQNNICRGKTYQRLSNVIRGYTTEKGKVFEAMPASLKYYKVDYIPISDRMYYEYADELLKHIRELVELENGVNFTGNDKIGIVLTEEELDDFISQLENNTKYQKLYLGHDILMDSQQAQILKNRKISINIIPDYYYKELEG</sequence>
<evidence type="ECO:0000313" key="8">
    <source>
        <dbReference type="Proteomes" id="UP000233425"/>
    </source>
</evidence>
<keyword evidence="4" id="KW-0949">S-adenosyl-L-methionine</keyword>
<dbReference type="GO" id="GO:0009307">
    <property type="term" value="P:DNA restriction-modification system"/>
    <property type="evidence" value="ECO:0007669"/>
    <property type="project" value="UniProtKB-KW"/>
</dbReference>
<gene>
    <name evidence="7" type="ORF">RBATCC27255_01231</name>
</gene>
<dbReference type="InterPro" id="IPR029063">
    <property type="entry name" value="SAM-dependent_MTases_sf"/>
</dbReference>
<dbReference type="PROSITE" id="PS00092">
    <property type="entry name" value="N6_MTASE"/>
    <property type="match status" value="1"/>
</dbReference>
<dbReference type="SUPFAM" id="SSF53335">
    <property type="entry name" value="S-adenosyl-L-methionine-dependent methyltransferases"/>
    <property type="match status" value="1"/>
</dbReference>
<dbReference type="RefSeq" id="WP_101029228.1">
    <property type="nucleotide sequence ID" value="NZ_CABMMZ010000062.1"/>
</dbReference>
<feature type="domain" description="DNA methylase N-4/N-6" evidence="6">
    <location>
        <begin position="111"/>
        <end position="459"/>
    </location>
</feature>
<dbReference type="EMBL" id="NNSR01000062">
    <property type="protein sequence ID" value="PKD28475.1"/>
    <property type="molecule type" value="Genomic_DNA"/>
</dbReference>
<evidence type="ECO:0000256" key="5">
    <source>
        <dbReference type="ARBA" id="ARBA00022747"/>
    </source>
</evidence>
<protein>
    <submittedName>
        <fullName evidence="7">Putative methyltransferase</fullName>
    </submittedName>
</protein>